<dbReference type="AlphaFoldDB" id="A0AAF3EC73"/>
<name>A0AAF3EC73_9BILA</name>
<evidence type="ECO:0000313" key="1">
    <source>
        <dbReference type="Proteomes" id="UP000887575"/>
    </source>
</evidence>
<organism evidence="1 2">
    <name type="scientific">Mesorhabditis belari</name>
    <dbReference type="NCBI Taxonomy" id="2138241"/>
    <lineage>
        <taxon>Eukaryota</taxon>
        <taxon>Metazoa</taxon>
        <taxon>Ecdysozoa</taxon>
        <taxon>Nematoda</taxon>
        <taxon>Chromadorea</taxon>
        <taxon>Rhabditida</taxon>
        <taxon>Rhabditina</taxon>
        <taxon>Rhabditomorpha</taxon>
        <taxon>Rhabditoidea</taxon>
        <taxon>Rhabditidae</taxon>
        <taxon>Mesorhabditinae</taxon>
        <taxon>Mesorhabditis</taxon>
    </lineage>
</organism>
<dbReference type="Proteomes" id="UP000887575">
    <property type="component" value="Unassembled WGS sequence"/>
</dbReference>
<keyword evidence="1" id="KW-1185">Reference proteome</keyword>
<accession>A0AAF3EC73</accession>
<evidence type="ECO:0000313" key="2">
    <source>
        <dbReference type="WBParaSite" id="MBELARI_LOCUS11542"/>
    </source>
</evidence>
<dbReference type="WBParaSite" id="MBELARI_LOCUS11542">
    <property type="protein sequence ID" value="MBELARI_LOCUS11542"/>
    <property type="gene ID" value="MBELARI_LOCUS11542"/>
</dbReference>
<sequence>MASTLNDSMRSTYSGPSLATIQTIEMPLSASFRIAHHRSLEPRQPMIQCPQALVDVPSSLDGDDAVAIGSLCNNF</sequence>
<protein>
    <submittedName>
        <fullName evidence="2">Uncharacterized protein</fullName>
    </submittedName>
</protein>
<proteinExistence type="predicted"/>
<reference evidence="2" key="1">
    <citation type="submission" date="2024-02" db="UniProtKB">
        <authorList>
            <consortium name="WormBaseParasite"/>
        </authorList>
    </citation>
    <scope>IDENTIFICATION</scope>
</reference>